<accession>A0A222YXV7</accession>
<keyword evidence="2" id="KW-1185">Reference proteome</keyword>
<dbReference type="EMBL" id="MF351863">
    <property type="protein sequence ID" value="ASR76306.1"/>
    <property type="molecule type" value="Genomic_DNA"/>
</dbReference>
<sequence length="65" mass="7775">MSYKPYSPEWHRKRYLKEAIDTYFDDYVDNKVIYEDIMDILGARMSAAVDEVNKVLDLKDKLKLN</sequence>
<dbReference type="KEGG" id="vg:54981600"/>
<evidence type="ECO:0000313" key="2">
    <source>
        <dbReference type="Proteomes" id="UP000221247"/>
    </source>
</evidence>
<protein>
    <submittedName>
        <fullName evidence="1">Uncharacterized protein</fullName>
    </submittedName>
</protein>
<organism evidence="1 2">
    <name type="scientific">Synechococcus phage Bellamy</name>
    <dbReference type="NCBI Taxonomy" id="2023996"/>
    <lineage>
        <taxon>Viruses</taxon>
        <taxon>Duplodnaviria</taxon>
        <taxon>Heunggongvirae</taxon>
        <taxon>Uroviricota</taxon>
        <taxon>Caudoviricetes</taxon>
        <taxon>Pantevenvirales</taxon>
        <taxon>Kyanoviridae</taxon>
        <taxon>Bellamyvirus</taxon>
        <taxon>Bellamyvirus bellamy</taxon>
    </lineage>
</organism>
<evidence type="ECO:0000313" key="1">
    <source>
        <dbReference type="EMBL" id="ASR76306.1"/>
    </source>
</evidence>
<proteinExistence type="predicted"/>
<dbReference type="GeneID" id="54981600"/>
<dbReference type="RefSeq" id="YP_009791419.1">
    <property type="nucleotide sequence ID" value="NC_047838.1"/>
</dbReference>
<gene>
    <name evidence="1" type="primary">270</name>
    <name evidence="1" type="ORF">PBI_BELLAMY_270</name>
</gene>
<dbReference type="Proteomes" id="UP000221247">
    <property type="component" value="Segment"/>
</dbReference>
<reference evidence="1 2" key="1">
    <citation type="submission" date="2017-06" db="EMBL/GenBank/DDBJ databases">
        <authorList>
            <person name="Kim H.J."/>
            <person name="Triplett B.A."/>
        </authorList>
    </citation>
    <scope>NUCLEOTIDE SEQUENCE [LARGE SCALE GENOMIC DNA]</scope>
</reference>
<name>A0A222YXV7_9CAUD</name>